<dbReference type="EMBL" id="NOXT01000125">
    <property type="protein sequence ID" value="OYQ24283.1"/>
    <property type="molecule type" value="Genomic_DNA"/>
</dbReference>
<accession>A0A255Y553</accession>
<dbReference type="SUPFAM" id="SSF118352">
    <property type="entry name" value="HSP33 redox switch-like"/>
    <property type="match status" value="1"/>
</dbReference>
<dbReference type="OrthoDB" id="9793753at2"/>
<dbReference type="InterPro" id="IPR016154">
    <property type="entry name" value="Heat_shock_Hsp33_C"/>
</dbReference>
<comment type="caution">
    <text evidence="6">The sequence shown here is derived from an EMBL/GenBank/DDBJ whole genome shotgun (WGS) entry which is preliminary data.</text>
</comment>
<dbReference type="RefSeq" id="WP_094475093.1">
    <property type="nucleotide sequence ID" value="NZ_NOXT01000125.1"/>
</dbReference>
<evidence type="ECO:0000313" key="7">
    <source>
        <dbReference type="Proteomes" id="UP000216991"/>
    </source>
</evidence>
<evidence type="ECO:0000313" key="6">
    <source>
        <dbReference type="EMBL" id="OYQ24283.1"/>
    </source>
</evidence>
<dbReference type="InterPro" id="IPR023212">
    <property type="entry name" value="Hsp33_helix_hairpin_bin_dom_sf"/>
</dbReference>
<keyword evidence="3" id="KW-1015">Disulfide bond</keyword>
<dbReference type="GO" id="GO:0051082">
    <property type="term" value="F:unfolded protein binding"/>
    <property type="evidence" value="ECO:0007669"/>
    <property type="project" value="InterPro"/>
</dbReference>
<dbReference type="Pfam" id="PF01430">
    <property type="entry name" value="HSP33"/>
    <property type="match status" value="1"/>
</dbReference>
<dbReference type="SUPFAM" id="SSF64397">
    <property type="entry name" value="Hsp33 domain"/>
    <property type="match status" value="1"/>
</dbReference>
<proteinExistence type="predicted"/>
<sequence length="296" mass="31756">MVTEGLAPAADRSLGFMVPARNARGQVVRLDATLNAILAAHPYPEPLIRLLAEALTLTALVGAAMKQDDGQVTLQAQAKGGIVELLACDWRAGELRGYVKHDPEAVVTEGMSLPNLFGSGYLAITVDQAVSDERWQGIVPLEGATLGEALETWFSQSEQLPTLMRVGVAGSAATGWLAGGLMVQHLARAEIGGERLDAGEQHPDWSHIEALAATTSVEELTDAELSAEALLWRLFHEEQVRVVPGPTPVKGCRCSAAHIRDVLMRFPEAERAEMRDDKGLISVDCQFCSRVFGIAA</sequence>
<dbReference type="Gene3D" id="1.10.287.480">
    <property type="entry name" value="helix hairpin bin"/>
    <property type="match status" value="1"/>
</dbReference>
<dbReference type="Gene3D" id="3.55.30.10">
    <property type="entry name" value="Hsp33 domain"/>
    <property type="match status" value="1"/>
</dbReference>
<keyword evidence="5" id="KW-0676">Redox-active center</keyword>
<keyword evidence="2" id="KW-0862">Zinc</keyword>
<gene>
    <name evidence="6" type="ORF">CHU93_15680</name>
</gene>
<name>A0A255Y553_9SPHN</name>
<dbReference type="GO" id="GO:0005737">
    <property type="term" value="C:cytoplasm"/>
    <property type="evidence" value="ECO:0007669"/>
    <property type="project" value="InterPro"/>
</dbReference>
<dbReference type="PANTHER" id="PTHR30111">
    <property type="entry name" value="33 KDA CHAPERONIN"/>
    <property type="match status" value="1"/>
</dbReference>
<protein>
    <submittedName>
        <fullName evidence="6">Molecular chaperone Hsp33</fullName>
    </submittedName>
</protein>
<dbReference type="GO" id="GO:0044183">
    <property type="term" value="F:protein folding chaperone"/>
    <property type="evidence" value="ECO:0007669"/>
    <property type="project" value="TreeGrafter"/>
</dbReference>
<organism evidence="6 7">
    <name type="scientific">Sandarakinorhabdus cyanobacteriorum</name>
    <dbReference type="NCBI Taxonomy" id="1981098"/>
    <lineage>
        <taxon>Bacteria</taxon>
        <taxon>Pseudomonadati</taxon>
        <taxon>Pseudomonadota</taxon>
        <taxon>Alphaproteobacteria</taxon>
        <taxon>Sphingomonadales</taxon>
        <taxon>Sphingosinicellaceae</taxon>
        <taxon>Sandarakinorhabdus</taxon>
    </lineage>
</organism>
<dbReference type="CDD" id="cd00498">
    <property type="entry name" value="Hsp33"/>
    <property type="match status" value="1"/>
</dbReference>
<dbReference type="GO" id="GO:0042026">
    <property type="term" value="P:protein refolding"/>
    <property type="evidence" value="ECO:0007669"/>
    <property type="project" value="TreeGrafter"/>
</dbReference>
<evidence type="ECO:0000256" key="4">
    <source>
        <dbReference type="ARBA" id="ARBA00023186"/>
    </source>
</evidence>
<evidence type="ECO:0000256" key="3">
    <source>
        <dbReference type="ARBA" id="ARBA00023157"/>
    </source>
</evidence>
<dbReference type="InterPro" id="IPR016153">
    <property type="entry name" value="Heat_shock_Hsp33_N"/>
</dbReference>
<dbReference type="InterPro" id="IPR000397">
    <property type="entry name" value="Heat_shock_Hsp33"/>
</dbReference>
<dbReference type="PANTHER" id="PTHR30111:SF1">
    <property type="entry name" value="33 KDA CHAPERONIN"/>
    <property type="match status" value="1"/>
</dbReference>
<dbReference type="Proteomes" id="UP000216991">
    <property type="component" value="Unassembled WGS sequence"/>
</dbReference>
<keyword evidence="1" id="KW-0963">Cytoplasm</keyword>
<keyword evidence="7" id="KW-1185">Reference proteome</keyword>
<keyword evidence="4" id="KW-0143">Chaperone</keyword>
<evidence type="ECO:0000256" key="5">
    <source>
        <dbReference type="ARBA" id="ARBA00023284"/>
    </source>
</evidence>
<dbReference type="AlphaFoldDB" id="A0A255Y553"/>
<evidence type="ECO:0000256" key="2">
    <source>
        <dbReference type="ARBA" id="ARBA00022833"/>
    </source>
</evidence>
<evidence type="ECO:0000256" key="1">
    <source>
        <dbReference type="ARBA" id="ARBA00022490"/>
    </source>
</evidence>
<dbReference type="PIRSF" id="PIRSF005261">
    <property type="entry name" value="Heat_shock_Hsp33"/>
    <property type="match status" value="1"/>
</dbReference>
<dbReference type="Gene3D" id="3.90.1280.10">
    <property type="entry name" value="HSP33 redox switch-like"/>
    <property type="match status" value="1"/>
</dbReference>
<reference evidence="6 7" key="1">
    <citation type="submission" date="2017-07" db="EMBL/GenBank/DDBJ databases">
        <title>Sandarakinorhabdus cyanobacteriorum sp. nov., a novel bacterium isolated from cyanobacterial aggregates in a eutrophic lake.</title>
        <authorList>
            <person name="Cai H."/>
        </authorList>
    </citation>
    <scope>NUCLEOTIDE SEQUENCE [LARGE SCALE GENOMIC DNA]</scope>
    <source>
        <strain evidence="6 7">TH057</strain>
    </source>
</reference>